<evidence type="ECO:0000259" key="6">
    <source>
        <dbReference type="PROSITE" id="PS50863"/>
    </source>
</evidence>
<reference evidence="7" key="1">
    <citation type="journal article" date="2018" name="Nat. Plants">
        <title>Whole-genome landscape of Medicago truncatula symbiotic genes.</title>
        <authorList>
            <person name="Pecrix Y."/>
            <person name="Gamas P."/>
            <person name="Carrere S."/>
        </authorList>
    </citation>
    <scope>NUCLEOTIDE SEQUENCE</scope>
    <source>
        <tissue evidence="7">Leaves</tissue>
    </source>
</reference>
<dbReference type="AlphaFoldDB" id="A0A396HJ83"/>
<keyword evidence="2" id="KW-0805">Transcription regulation</keyword>
<dbReference type="InterPro" id="IPR003340">
    <property type="entry name" value="B3_DNA-bd"/>
</dbReference>
<keyword evidence="3" id="KW-0238">DNA-binding</keyword>
<evidence type="ECO:0000256" key="5">
    <source>
        <dbReference type="ARBA" id="ARBA00023242"/>
    </source>
</evidence>
<dbReference type="InterPro" id="IPR015300">
    <property type="entry name" value="DNA-bd_pseudobarrel_sf"/>
</dbReference>
<dbReference type="Pfam" id="PF02362">
    <property type="entry name" value="B3"/>
    <property type="match status" value="1"/>
</dbReference>
<dbReference type="InterPro" id="IPR039218">
    <property type="entry name" value="REM_fam"/>
</dbReference>
<evidence type="ECO:0000256" key="1">
    <source>
        <dbReference type="ARBA" id="ARBA00004123"/>
    </source>
</evidence>
<evidence type="ECO:0000256" key="3">
    <source>
        <dbReference type="ARBA" id="ARBA00023125"/>
    </source>
</evidence>
<dbReference type="Gramene" id="rna35749">
    <property type="protein sequence ID" value="RHN51325.1"/>
    <property type="gene ID" value="gene35749"/>
</dbReference>
<dbReference type="GO" id="GO:0005634">
    <property type="term" value="C:nucleus"/>
    <property type="evidence" value="ECO:0007669"/>
    <property type="project" value="UniProtKB-SubCell"/>
</dbReference>
<evidence type="ECO:0000256" key="4">
    <source>
        <dbReference type="ARBA" id="ARBA00023163"/>
    </source>
</evidence>
<gene>
    <name evidence="7" type="ORF">MtrunA17_Chr6g0467361</name>
</gene>
<proteinExistence type="predicted"/>
<comment type="caution">
    <text evidence="7">The sequence shown here is derived from an EMBL/GenBank/DDBJ whole genome shotgun (WGS) entry which is preliminary data.</text>
</comment>
<dbReference type="Proteomes" id="UP000265566">
    <property type="component" value="Chromosome 6"/>
</dbReference>
<feature type="domain" description="TF-B3" evidence="6">
    <location>
        <begin position="1"/>
        <end position="89"/>
    </location>
</feature>
<dbReference type="EMBL" id="PSQE01000006">
    <property type="protein sequence ID" value="RHN51325.1"/>
    <property type="molecule type" value="Genomic_DNA"/>
</dbReference>
<dbReference type="SMART" id="SM01019">
    <property type="entry name" value="B3"/>
    <property type="match status" value="1"/>
</dbReference>
<dbReference type="GO" id="GO:0003677">
    <property type="term" value="F:DNA binding"/>
    <property type="evidence" value="ECO:0007669"/>
    <property type="project" value="UniProtKB-KW"/>
</dbReference>
<keyword evidence="5" id="KW-0539">Nucleus</keyword>
<protein>
    <submittedName>
        <fullName evidence="7">Putative transcription factor B3-Domain family</fullName>
    </submittedName>
</protein>
<dbReference type="CDD" id="cd10017">
    <property type="entry name" value="B3_DNA"/>
    <property type="match status" value="1"/>
</dbReference>
<sequence length="95" mass="11005">MFVLKQVIPTEFVKTHMHMMEEGNAILFVDQDRTWNVDLDLTLNKQFALTSGWSEFCAHNNLKFGDVCAFLLHKCKTTVLIQVAIFSLEEDMKTH</sequence>
<name>A0A396HJ83_MEDTR</name>
<keyword evidence="4" id="KW-0804">Transcription</keyword>
<organism evidence="7">
    <name type="scientific">Medicago truncatula</name>
    <name type="common">Barrel medic</name>
    <name type="synonym">Medicago tribuloides</name>
    <dbReference type="NCBI Taxonomy" id="3880"/>
    <lineage>
        <taxon>Eukaryota</taxon>
        <taxon>Viridiplantae</taxon>
        <taxon>Streptophyta</taxon>
        <taxon>Embryophyta</taxon>
        <taxon>Tracheophyta</taxon>
        <taxon>Spermatophyta</taxon>
        <taxon>Magnoliopsida</taxon>
        <taxon>eudicotyledons</taxon>
        <taxon>Gunneridae</taxon>
        <taxon>Pentapetalae</taxon>
        <taxon>rosids</taxon>
        <taxon>fabids</taxon>
        <taxon>Fabales</taxon>
        <taxon>Fabaceae</taxon>
        <taxon>Papilionoideae</taxon>
        <taxon>50 kb inversion clade</taxon>
        <taxon>NPAAA clade</taxon>
        <taxon>Hologalegina</taxon>
        <taxon>IRL clade</taxon>
        <taxon>Trifolieae</taxon>
        <taxon>Medicago</taxon>
    </lineage>
</organism>
<dbReference type="PANTHER" id="PTHR31674:SF25">
    <property type="entry name" value="B3 DOMAIN-CONTAINING TRANSCRIPTION FACTOR VRN1-LIKE"/>
    <property type="match status" value="1"/>
</dbReference>
<comment type="subcellular location">
    <subcellularLocation>
        <location evidence="1">Nucleus</location>
    </subcellularLocation>
</comment>
<dbReference type="PROSITE" id="PS50863">
    <property type="entry name" value="B3"/>
    <property type="match status" value="1"/>
</dbReference>
<dbReference type="SUPFAM" id="SSF101936">
    <property type="entry name" value="DNA-binding pseudobarrel domain"/>
    <property type="match status" value="1"/>
</dbReference>
<evidence type="ECO:0000256" key="2">
    <source>
        <dbReference type="ARBA" id="ARBA00023015"/>
    </source>
</evidence>
<dbReference type="PANTHER" id="PTHR31674">
    <property type="entry name" value="B3 DOMAIN-CONTAINING PROTEIN REM-LIKE 3-RELATED"/>
    <property type="match status" value="1"/>
</dbReference>
<evidence type="ECO:0000313" key="7">
    <source>
        <dbReference type="EMBL" id="RHN51325.1"/>
    </source>
</evidence>
<accession>A0A396HJ83</accession>
<dbReference type="Gene3D" id="2.40.330.10">
    <property type="entry name" value="DNA-binding pseudobarrel domain"/>
    <property type="match status" value="1"/>
</dbReference>